<proteinExistence type="predicted"/>
<evidence type="ECO:0000313" key="2">
    <source>
        <dbReference type="EMBL" id="KAA1400240.1"/>
    </source>
</evidence>
<evidence type="ECO:0000256" key="1">
    <source>
        <dbReference type="SAM" id="MobiDB-lite"/>
    </source>
</evidence>
<protein>
    <submittedName>
        <fullName evidence="2">Uncharacterized protein</fullName>
    </submittedName>
</protein>
<evidence type="ECO:0000313" key="3">
    <source>
        <dbReference type="Proteomes" id="UP000380867"/>
    </source>
</evidence>
<feature type="region of interest" description="Disordered" evidence="1">
    <location>
        <begin position="66"/>
        <end position="88"/>
    </location>
</feature>
<reference evidence="2" key="1">
    <citation type="submission" date="2019-09" db="EMBL/GenBank/DDBJ databases">
        <authorList>
            <person name="Li J."/>
        </authorList>
    </citation>
    <scope>NUCLEOTIDE SEQUENCE [LARGE SCALE GENOMIC DNA]</scope>
    <source>
        <strain evidence="2">JCM 14732</strain>
    </source>
</reference>
<comment type="caution">
    <text evidence="2">The sequence shown here is derived from an EMBL/GenBank/DDBJ whole genome shotgun (WGS) entry which is preliminary data.</text>
</comment>
<name>A0A5M4FJG6_9ACTN</name>
<dbReference type="AlphaFoldDB" id="A0A5M4FJG6"/>
<dbReference type="OrthoDB" id="3731485at2"/>
<gene>
    <name evidence="2" type="ORF">ESP70_005815</name>
</gene>
<organism evidence="2 3">
    <name type="scientific">Aeromicrobium ginsengisoli</name>
    <dbReference type="NCBI Taxonomy" id="363867"/>
    <lineage>
        <taxon>Bacteria</taxon>
        <taxon>Bacillati</taxon>
        <taxon>Actinomycetota</taxon>
        <taxon>Actinomycetes</taxon>
        <taxon>Propionibacteriales</taxon>
        <taxon>Nocardioidaceae</taxon>
        <taxon>Aeromicrobium</taxon>
    </lineage>
</organism>
<dbReference type="RefSeq" id="WP_149688334.1">
    <property type="nucleotide sequence ID" value="NZ_SDPQ02000001.1"/>
</dbReference>
<keyword evidence="3" id="KW-1185">Reference proteome</keyword>
<dbReference type="EMBL" id="SDPQ02000001">
    <property type="protein sequence ID" value="KAA1400240.1"/>
    <property type="molecule type" value="Genomic_DNA"/>
</dbReference>
<accession>A0A5M4FJG6</accession>
<dbReference type="Proteomes" id="UP000380867">
    <property type="component" value="Unassembled WGS sequence"/>
</dbReference>
<sequence length="88" mass="9920">MTGIYFDSDEDAVELVKALESEGYSTTLTREAFAGEEDWEDRAWVLVVEPFDDRVVEMVDVYGGWLPGDDRLPDDPPELPGGPKRLKD</sequence>